<name>A0A1Y2I941_TRAC3</name>
<dbReference type="EMBL" id="KZ084159">
    <property type="protein sequence ID" value="OSC97022.1"/>
    <property type="molecule type" value="Genomic_DNA"/>
</dbReference>
<feature type="signal peptide" evidence="3">
    <location>
        <begin position="1"/>
        <end position="25"/>
    </location>
</feature>
<evidence type="ECO:0000256" key="2">
    <source>
        <dbReference type="SAM" id="Phobius"/>
    </source>
</evidence>
<gene>
    <name evidence="4" type="ORF">PYCCODRAFT_1201832</name>
</gene>
<evidence type="ECO:0008006" key="6">
    <source>
        <dbReference type="Google" id="ProtNLM"/>
    </source>
</evidence>
<feature type="compositionally biased region" description="Pro residues" evidence="1">
    <location>
        <begin position="280"/>
        <end position="292"/>
    </location>
</feature>
<organism evidence="4 5">
    <name type="scientific">Trametes coccinea (strain BRFM310)</name>
    <name type="common">Pycnoporus coccineus</name>
    <dbReference type="NCBI Taxonomy" id="1353009"/>
    <lineage>
        <taxon>Eukaryota</taxon>
        <taxon>Fungi</taxon>
        <taxon>Dikarya</taxon>
        <taxon>Basidiomycota</taxon>
        <taxon>Agaricomycotina</taxon>
        <taxon>Agaricomycetes</taxon>
        <taxon>Polyporales</taxon>
        <taxon>Polyporaceae</taxon>
        <taxon>Trametes</taxon>
    </lineage>
</organism>
<feature type="compositionally biased region" description="Polar residues" evidence="1">
    <location>
        <begin position="468"/>
        <end position="477"/>
    </location>
</feature>
<feature type="compositionally biased region" description="Low complexity" evidence="1">
    <location>
        <begin position="233"/>
        <end position="251"/>
    </location>
</feature>
<sequence length="500" mass="52655">MSRTHYSYATLLVLTSATTWRAVLASTSQVNNTVDDQESDGLTGVTLIYSPDLTWNLGTECENCGPVSSIIDASRVFNGTWHDATVQPAFQSPVLTATFTGVAVYMYNVVANTIPSITTITSMTFTIDGQTAGSYSHSPDASSSAVDYNVLVFSTTGLPNTIHTLQVGADNDFNSLIIFDRIVYTAEKRDDASTSSSVTETPSTSHASESSTSTMSTVSLNTSNPTPSESTDSHPTSPLTSSASTSMPLPSVKSSDAAHGDATAHSTVPLGSTSGSLPALPTPSEEPNPTPSRQPNLPTIMGAVAGCIAATLMGIAFVVYCRRRRLVHRLVHQRSSRRALIGTAGLMSSTSTSTPGFQPLRFSNAVSMSDSASTSLTFASVRTSQASTHPSRLSFTGAARSPTMSPLGSDAIREVYTPPPPYCLSYPRPALAEDIGETAHVTRHRTCSGHSQHSRSAPGSDPFRTPPLSRTNSSRYSGSLPPSYHSEPGPPSYISAPSPT</sequence>
<evidence type="ECO:0000313" key="5">
    <source>
        <dbReference type="Proteomes" id="UP000193067"/>
    </source>
</evidence>
<feature type="compositionally biased region" description="Polar residues" evidence="1">
    <location>
        <begin position="448"/>
        <end position="457"/>
    </location>
</feature>
<feature type="region of interest" description="Disordered" evidence="1">
    <location>
        <begin position="189"/>
        <end position="297"/>
    </location>
</feature>
<feature type="region of interest" description="Disordered" evidence="1">
    <location>
        <begin position="389"/>
        <end position="412"/>
    </location>
</feature>
<feature type="region of interest" description="Disordered" evidence="1">
    <location>
        <begin position="442"/>
        <end position="500"/>
    </location>
</feature>
<keyword evidence="5" id="KW-1185">Reference proteome</keyword>
<dbReference type="AlphaFoldDB" id="A0A1Y2I941"/>
<keyword evidence="2" id="KW-1133">Transmembrane helix</keyword>
<protein>
    <recommendedName>
        <fullName evidence="6">Transmembrane protein</fullName>
    </recommendedName>
</protein>
<reference evidence="4 5" key="1">
    <citation type="journal article" date="2015" name="Biotechnol. Biofuels">
        <title>Enhanced degradation of softwood versus hardwood by the white-rot fungus Pycnoporus coccineus.</title>
        <authorList>
            <person name="Couturier M."/>
            <person name="Navarro D."/>
            <person name="Chevret D."/>
            <person name="Henrissat B."/>
            <person name="Piumi F."/>
            <person name="Ruiz-Duenas F.J."/>
            <person name="Martinez A.T."/>
            <person name="Grigoriev I.V."/>
            <person name="Riley R."/>
            <person name="Lipzen A."/>
            <person name="Berrin J.G."/>
            <person name="Master E.R."/>
            <person name="Rosso M.N."/>
        </authorList>
    </citation>
    <scope>NUCLEOTIDE SEQUENCE [LARGE SCALE GENOMIC DNA]</scope>
    <source>
        <strain evidence="4 5">BRFM310</strain>
    </source>
</reference>
<feature type="compositionally biased region" description="Low complexity" evidence="1">
    <location>
        <begin position="193"/>
        <end position="223"/>
    </location>
</feature>
<dbReference type="OrthoDB" id="2758521at2759"/>
<accession>A0A1Y2I941</accession>
<evidence type="ECO:0000313" key="4">
    <source>
        <dbReference type="EMBL" id="OSC97022.1"/>
    </source>
</evidence>
<keyword evidence="3" id="KW-0732">Signal</keyword>
<keyword evidence="2" id="KW-0472">Membrane</keyword>
<dbReference type="Gene3D" id="2.60.120.260">
    <property type="entry name" value="Galactose-binding domain-like"/>
    <property type="match status" value="1"/>
</dbReference>
<keyword evidence="2" id="KW-0812">Transmembrane</keyword>
<feature type="transmembrane region" description="Helical" evidence="2">
    <location>
        <begin position="300"/>
        <end position="320"/>
    </location>
</feature>
<evidence type="ECO:0000256" key="1">
    <source>
        <dbReference type="SAM" id="MobiDB-lite"/>
    </source>
</evidence>
<evidence type="ECO:0000256" key="3">
    <source>
        <dbReference type="SAM" id="SignalP"/>
    </source>
</evidence>
<feature type="compositionally biased region" description="Polar residues" evidence="1">
    <location>
        <begin position="264"/>
        <end position="276"/>
    </location>
</feature>
<proteinExistence type="predicted"/>
<dbReference type="Proteomes" id="UP000193067">
    <property type="component" value="Unassembled WGS sequence"/>
</dbReference>
<feature type="chain" id="PRO_5012350150" description="Transmembrane protein" evidence="3">
    <location>
        <begin position="26"/>
        <end position="500"/>
    </location>
</feature>